<organism evidence="1 2">
    <name type="scientific">Alistipes onderdonkii</name>
    <dbReference type="NCBI Taxonomy" id="328813"/>
    <lineage>
        <taxon>Bacteria</taxon>
        <taxon>Pseudomonadati</taxon>
        <taxon>Bacteroidota</taxon>
        <taxon>Bacteroidia</taxon>
        <taxon>Bacteroidales</taxon>
        <taxon>Rikenellaceae</taxon>
        <taxon>Alistipes</taxon>
    </lineage>
</organism>
<evidence type="ECO:0000313" key="1">
    <source>
        <dbReference type="EMBL" id="KAA2377510.1"/>
    </source>
</evidence>
<dbReference type="InterPro" id="IPR036390">
    <property type="entry name" value="WH_DNA-bd_sf"/>
</dbReference>
<gene>
    <name evidence="1" type="ORF">F2Y10_10775</name>
</gene>
<sequence>MNHKIKTDIGYCVVSDDCALDEEELKTLAADIKKQPKLTQPNFFIDMRYDYKFIQLQALLKITELLQPVIQGNIKNKTSGIANMDCVSVYQERNEVEIVLPLASFGVLRHYYEELRAALIAMPTIQVDYPKWSHQFRKTLHGKGPLCTYVAISRDEKNKRRELVHFFFPIEVAACMVTPQFGFTRLLQRSLEKFKNIYTTKIYLQICRSADAGKWVVSYSTLRKILCVGNKFRRYYDFRNRILKEAENALRGNSNHWFGLAECFKKGEQDPYLLIFNIYSANNRQNSYDEYNRLRDKMLSTMVDSMHITRATALALTRKVNIRNYNYVWRKHNLLIANIAGNDEVLDKKAYYVSTMERIIETEKYSKLAVQQDLF</sequence>
<reference evidence="1 2" key="1">
    <citation type="journal article" date="2019" name="Nat. Med.">
        <title>A library of human gut bacterial isolates paired with longitudinal multiomics data enables mechanistic microbiome research.</title>
        <authorList>
            <person name="Poyet M."/>
            <person name="Groussin M."/>
            <person name="Gibbons S.M."/>
            <person name="Avila-Pacheco J."/>
            <person name="Jiang X."/>
            <person name="Kearney S.M."/>
            <person name="Perrotta A.R."/>
            <person name="Berdy B."/>
            <person name="Zhao S."/>
            <person name="Lieberman T.D."/>
            <person name="Swanson P.K."/>
            <person name="Smith M."/>
            <person name="Roesemann S."/>
            <person name="Alexander J.E."/>
            <person name="Rich S.A."/>
            <person name="Livny J."/>
            <person name="Vlamakis H."/>
            <person name="Clish C."/>
            <person name="Bullock K."/>
            <person name="Deik A."/>
            <person name="Scott J."/>
            <person name="Pierce K.A."/>
            <person name="Xavier R.J."/>
            <person name="Alm E.J."/>
        </authorList>
    </citation>
    <scope>NUCLEOTIDE SEQUENCE [LARGE SCALE GENOMIC DNA]</scope>
    <source>
        <strain evidence="1 2">BIOML-A266</strain>
    </source>
</reference>
<dbReference type="Gene3D" id="1.10.10.10">
    <property type="entry name" value="Winged helix-like DNA-binding domain superfamily/Winged helix DNA-binding domain"/>
    <property type="match status" value="1"/>
</dbReference>
<name>A0A5B3GVM3_9BACT</name>
<accession>A0A5B3GVM3</accession>
<dbReference type="InterPro" id="IPR036388">
    <property type="entry name" value="WH-like_DNA-bd_sf"/>
</dbReference>
<proteinExistence type="predicted"/>
<protein>
    <submittedName>
        <fullName evidence="1">Replication initiation protein</fullName>
    </submittedName>
</protein>
<evidence type="ECO:0000313" key="2">
    <source>
        <dbReference type="Proteomes" id="UP000322940"/>
    </source>
</evidence>
<dbReference type="AlphaFoldDB" id="A0A5B3GVM3"/>
<comment type="caution">
    <text evidence="1">The sequence shown here is derived from an EMBL/GenBank/DDBJ whole genome shotgun (WGS) entry which is preliminary data.</text>
</comment>
<dbReference type="EMBL" id="VVXH01000010">
    <property type="protein sequence ID" value="KAA2377510.1"/>
    <property type="molecule type" value="Genomic_DNA"/>
</dbReference>
<dbReference type="SUPFAM" id="SSF46785">
    <property type="entry name" value="Winged helix' DNA-binding domain"/>
    <property type="match status" value="1"/>
</dbReference>
<dbReference type="Proteomes" id="UP000322940">
    <property type="component" value="Unassembled WGS sequence"/>
</dbReference>
<dbReference type="RefSeq" id="WP_014774734.1">
    <property type="nucleotide sequence ID" value="NZ_DAWDON010000014.1"/>
</dbReference>